<feature type="region of interest" description="Disordered" evidence="1">
    <location>
        <begin position="1"/>
        <end position="25"/>
    </location>
</feature>
<dbReference type="SUPFAM" id="SSF49899">
    <property type="entry name" value="Concanavalin A-like lectins/glucanases"/>
    <property type="match status" value="1"/>
</dbReference>
<dbReference type="OrthoDB" id="2862635at2759"/>
<dbReference type="PANTHER" id="PTHR37536">
    <property type="entry name" value="PUTATIVE (AFU_ORTHOLOGUE AFUA_3G02970)-RELATED"/>
    <property type="match status" value="1"/>
</dbReference>
<reference evidence="2" key="1">
    <citation type="submission" date="2021-03" db="EMBL/GenBank/DDBJ databases">
        <title>Comparative genomics and phylogenomic investigation of the class Geoglossomycetes provide insights into ecological specialization and systematics.</title>
        <authorList>
            <person name="Melie T."/>
            <person name="Pirro S."/>
            <person name="Miller A.N."/>
            <person name="Quandt A."/>
        </authorList>
    </citation>
    <scope>NUCLEOTIDE SEQUENCE</scope>
    <source>
        <strain evidence="2">GBOQ0MN5Z8</strain>
    </source>
</reference>
<dbReference type="InterPro" id="IPR013320">
    <property type="entry name" value="ConA-like_dom_sf"/>
</dbReference>
<dbReference type="InterPro" id="IPR038656">
    <property type="entry name" value="Peptidase_G1_sf"/>
</dbReference>
<dbReference type="PANTHER" id="PTHR37536:SF1">
    <property type="entry name" value="ASPERGILLOPEPSIN, PUTAITVE (AFU_ORTHOLOGUE AFUA_7G01200)"/>
    <property type="match status" value="1"/>
</dbReference>
<evidence type="ECO:0000313" key="2">
    <source>
        <dbReference type="EMBL" id="KAH0538754.1"/>
    </source>
</evidence>
<dbReference type="EMBL" id="JAGHQL010000098">
    <property type="protein sequence ID" value="KAH0538754.1"/>
    <property type="molecule type" value="Genomic_DNA"/>
</dbReference>
<dbReference type="GO" id="GO:0006508">
    <property type="term" value="P:proteolysis"/>
    <property type="evidence" value="ECO:0007669"/>
    <property type="project" value="InterPro"/>
</dbReference>
<dbReference type="Proteomes" id="UP000698800">
    <property type="component" value="Unassembled WGS sequence"/>
</dbReference>
<organism evidence="2 3">
    <name type="scientific">Glutinoglossum americanum</name>
    <dbReference type="NCBI Taxonomy" id="1670608"/>
    <lineage>
        <taxon>Eukaryota</taxon>
        <taxon>Fungi</taxon>
        <taxon>Dikarya</taxon>
        <taxon>Ascomycota</taxon>
        <taxon>Pezizomycotina</taxon>
        <taxon>Geoglossomycetes</taxon>
        <taxon>Geoglossales</taxon>
        <taxon>Geoglossaceae</taxon>
        <taxon>Glutinoglossum</taxon>
    </lineage>
</organism>
<keyword evidence="3" id="KW-1185">Reference proteome</keyword>
<dbReference type="Pfam" id="PF01828">
    <property type="entry name" value="Peptidase_A4"/>
    <property type="match status" value="1"/>
</dbReference>
<proteinExistence type="predicted"/>
<dbReference type="AlphaFoldDB" id="A0A9P8L3P7"/>
<name>A0A9P8L3P7_9PEZI</name>
<sequence>MTLPLTKGLRLPRGPLHAPPDGFAPGSATDDELKKFIYPPRPNPTSAPKHYAVWQQIASCRPQFVSSTLSEAEITGLEEARNWSGAVLPSTPPDDRVPFDCIIGSWIIPNLHPRRNANRTYKTGDYQCYTWVGMDGWTNDDCVKIGVVLDLEVNVDDGGGTTQKRSACAAILFRGKAEDTMTVHIFKDFAVDPGDFVTGWVWVTEDDDAIVGNGWICNRSSNKWVSASVDAPDGVTFNGTSAEWIVAGKSPNVADAPLFPNYGATVFFNGLAHRKEDGTESMEGAMMVAAQDIKSSAVRDTNGVIVYSAALF</sequence>
<dbReference type="GO" id="GO:0070007">
    <property type="term" value="F:glutamic-type endopeptidase activity"/>
    <property type="evidence" value="ECO:0007669"/>
    <property type="project" value="InterPro"/>
</dbReference>
<evidence type="ECO:0000256" key="1">
    <source>
        <dbReference type="SAM" id="MobiDB-lite"/>
    </source>
</evidence>
<evidence type="ECO:0000313" key="3">
    <source>
        <dbReference type="Proteomes" id="UP000698800"/>
    </source>
</evidence>
<dbReference type="InterPro" id="IPR000250">
    <property type="entry name" value="Peptidase_G1"/>
</dbReference>
<gene>
    <name evidence="2" type="ORF">FGG08_004708</name>
</gene>
<accession>A0A9P8L3P7</accession>
<comment type="caution">
    <text evidence="2">The sequence shown here is derived from an EMBL/GenBank/DDBJ whole genome shotgun (WGS) entry which is preliminary data.</text>
</comment>
<dbReference type="Gene3D" id="2.60.120.700">
    <property type="entry name" value="Peptidase G1"/>
    <property type="match status" value="1"/>
</dbReference>
<protein>
    <submittedName>
        <fullName evidence="2">Uncharacterized protein</fullName>
    </submittedName>
</protein>